<dbReference type="STRING" id="1007676.ABM34_06845"/>
<comment type="subunit">
    <text evidence="11">Composed of two chains; the small (or glutamine) chain promotes the hydrolysis of glutamine to ammonia, which is used by the large (or ammonia) chain to synthesize carbamoyl phosphate. Tetramer of heterodimers (alpha,beta)4.</text>
</comment>
<evidence type="ECO:0000256" key="3">
    <source>
        <dbReference type="ARBA" id="ARBA00007800"/>
    </source>
</evidence>
<evidence type="ECO:0000256" key="11">
    <source>
        <dbReference type="HAMAP-Rule" id="MF_01209"/>
    </source>
</evidence>
<dbReference type="InterPro" id="IPR006274">
    <property type="entry name" value="CarbamoylP_synth_ssu"/>
</dbReference>
<evidence type="ECO:0000313" key="14">
    <source>
        <dbReference type="Proteomes" id="UP000036106"/>
    </source>
</evidence>
<evidence type="ECO:0000256" key="7">
    <source>
        <dbReference type="ARBA" id="ARBA00022962"/>
    </source>
</evidence>
<dbReference type="PANTHER" id="PTHR43418">
    <property type="entry name" value="MULTIFUNCTIONAL TRYPTOPHAN BIOSYNTHESIS PROTEIN-RELATED"/>
    <property type="match status" value="1"/>
</dbReference>
<proteinExistence type="inferred from homology"/>
<feature type="binding site" evidence="11">
    <location>
        <position position="45"/>
    </location>
    <ligand>
        <name>L-glutamine</name>
        <dbReference type="ChEBI" id="CHEBI:58359"/>
    </ligand>
</feature>
<dbReference type="PRINTS" id="PR00096">
    <property type="entry name" value="GATASE"/>
</dbReference>
<comment type="similarity">
    <text evidence="3 11">Belongs to the CarA family.</text>
</comment>
<dbReference type="RefSeq" id="WP_048704494.1">
    <property type="nucleotide sequence ID" value="NZ_CP012034.1"/>
</dbReference>
<name>A0A0H4QKN6_9LACO</name>
<keyword evidence="7 11" id="KW-0315">Glutamine amidotransferase</keyword>
<keyword evidence="14" id="KW-1185">Reference proteome</keyword>
<evidence type="ECO:0000256" key="6">
    <source>
        <dbReference type="ARBA" id="ARBA00022840"/>
    </source>
</evidence>
<dbReference type="SUPFAM" id="SSF52021">
    <property type="entry name" value="Carbamoyl phosphate synthetase, small subunit N-terminal domain"/>
    <property type="match status" value="1"/>
</dbReference>
<dbReference type="GO" id="GO:0006541">
    <property type="term" value="P:glutamine metabolic process"/>
    <property type="evidence" value="ECO:0007669"/>
    <property type="project" value="InterPro"/>
</dbReference>
<dbReference type="Pfam" id="PF00988">
    <property type="entry name" value="CPSase_sm_chain"/>
    <property type="match status" value="1"/>
</dbReference>
<feature type="binding site" evidence="11">
    <location>
        <position position="288"/>
    </location>
    <ligand>
        <name>L-glutamine</name>
        <dbReference type="ChEBI" id="CHEBI:58359"/>
    </ligand>
</feature>
<dbReference type="PRINTS" id="PR00099">
    <property type="entry name" value="CPSGATASE"/>
</dbReference>
<dbReference type="EMBL" id="CP012034">
    <property type="protein sequence ID" value="AKP67283.1"/>
    <property type="molecule type" value="Genomic_DNA"/>
</dbReference>
<feature type="binding site" evidence="11">
    <location>
        <position position="248"/>
    </location>
    <ligand>
        <name>L-glutamine</name>
        <dbReference type="ChEBI" id="CHEBI:58359"/>
    </ligand>
</feature>
<feature type="domain" description="Carbamoyl-phosphate synthase small subunit N-terminal" evidence="12">
    <location>
        <begin position="1"/>
        <end position="131"/>
    </location>
</feature>
<dbReference type="SUPFAM" id="SSF52317">
    <property type="entry name" value="Class I glutamine amidotransferase-like"/>
    <property type="match status" value="1"/>
</dbReference>
<dbReference type="GO" id="GO:0006207">
    <property type="term" value="P:'de novo' pyrimidine nucleobase biosynthetic process"/>
    <property type="evidence" value="ECO:0007669"/>
    <property type="project" value="InterPro"/>
</dbReference>
<dbReference type="AlphaFoldDB" id="A0A0H4QKN6"/>
<dbReference type="UniPathway" id="UPA00068">
    <property type="reaction ID" value="UER00171"/>
</dbReference>
<keyword evidence="11" id="KW-0028">Amino-acid biosynthesis</keyword>
<dbReference type="InterPro" id="IPR017926">
    <property type="entry name" value="GATASE"/>
</dbReference>
<dbReference type="HAMAP" id="MF_01209">
    <property type="entry name" value="CPSase_S_chain"/>
    <property type="match status" value="1"/>
</dbReference>
<reference evidence="14" key="1">
    <citation type="submission" date="2015-07" db="EMBL/GenBank/DDBJ databases">
        <title>Lactobacillus ginsenosidimutans/EMML 3141/ whole genome sequencing.</title>
        <authorList>
            <person name="Kim M.K."/>
            <person name="Im W.-T."/>
            <person name="Srinivasan S."/>
            <person name="Lee J.-J."/>
        </authorList>
    </citation>
    <scope>NUCLEOTIDE SEQUENCE [LARGE SCALE GENOMIC DNA]</scope>
    <source>
        <strain evidence="14">EMML 3041</strain>
    </source>
</reference>
<dbReference type="GO" id="GO:0005524">
    <property type="term" value="F:ATP binding"/>
    <property type="evidence" value="ECO:0007669"/>
    <property type="project" value="UniProtKB-UniRule"/>
</dbReference>
<evidence type="ECO:0000256" key="5">
    <source>
        <dbReference type="ARBA" id="ARBA00022741"/>
    </source>
</evidence>
<evidence type="ECO:0000313" key="13">
    <source>
        <dbReference type="EMBL" id="AKP67283.1"/>
    </source>
</evidence>
<evidence type="ECO:0000259" key="12">
    <source>
        <dbReference type="SMART" id="SM01097"/>
    </source>
</evidence>
<comment type="pathway">
    <text evidence="2 11">Amino-acid biosynthesis; L-arginine biosynthesis; carbamoyl phosphate from bicarbonate: step 1/1.</text>
</comment>
<keyword evidence="6 11" id="KW-0067">ATP-binding</keyword>
<keyword evidence="5 11" id="KW-0547">Nucleotide-binding</keyword>
<evidence type="ECO:0000256" key="1">
    <source>
        <dbReference type="ARBA" id="ARBA00004812"/>
    </source>
</evidence>
<feature type="binding site" evidence="11">
    <location>
        <position position="217"/>
    </location>
    <ligand>
        <name>L-glutamine</name>
        <dbReference type="ChEBI" id="CHEBI:58359"/>
    </ligand>
</feature>
<dbReference type="Proteomes" id="UP000036106">
    <property type="component" value="Chromosome"/>
</dbReference>
<comment type="pathway">
    <text evidence="1 11">Pyrimidine metabolism; UMP biosynthesis via de novo pathway; (S)-dihydroorotate from bicarbonate: step 1/3.</text>
</comment>
<evidence type="ECO:0000256" key="2">
    <source>
        <dbReference type="ARBA" id="ARBA00005077"/>
    </source>
</evidence>
<evidence type="ECO:0000256" key="10">
    <source>
        <dbReference type="ARBA" id="ARBA00049285"/>
    </source>
</evidence>
<evidence type="ECO:0000256" key="4">
    <source>
        <dbReference type="ARBA" id="ARBA00022598"/>
    </source>
</evidence>
<feature type="binding site" evidence="11">
    <location>
        <position position="219"/>
    </location>
    <ligand>
        <name>L-glutamine</name>
        <dbReference type="ChEBI" id="CHEBI:58359"/>
    </ligand>
</feature>
<dbReference type="GO" id="GO:0006526">
    <property type="term" value="P:L-arginine biosynthetic process"/>
    <property type="evidence" value="ECO:0007669"/>
    <property type="project" value="UniProtKB-UniRule"/>
</dbReference>
<feature type="binding site" evidence="11">
    <location>
        <position position="286"/>
    </location>
    <ligand>
        <name>L-glutamine</name>
        <dbReference type="ChEBI" id="CHEBI:58359"/>
    </ligand>
</feature>
<dbReference type="InterPro" id="IPR029062">
    <property type="entry name" value="Class_I_gatase-like"/>
</dbReference>
<evidence type="ECO:0000256" key="8">
    <source>
        <dbReference type="ARBA" id="ARBA00022975"/>
    </source>
</evidence>
<evidence type="ECO:0000256" key="9">
    <source>
        <dbReference type="ARBA" id="ARBA00048816"/>
    </source>
</evidence>
<comment type="function">
    <text evidence="11">Small subunit of the glutamine-dependent carbamoyl phosphate synthetase (CPSase). CPSase catalyzes the formation of carbamoyl phosphate from the ammonia moiety of glutamine, carbonate, and phosphate donated by ATP, constituting the first step of 2 biosynthetic pathways, one leading to arginine and/or urea and the other to pyrimidine nucleotides. The small subunit (glutamine amidotransferase) binds and cleaves glutamine to supply the large subunit with the substrate ammonia.</text>
</comment>
<dbReference type="InterPro" id="IPR002474">
    <property type="entry name" value="CarbamoylP_synth_ssu_N"/>
</dbReference>
<dbReference type="UniPathway" id="UPA00070">
    <property type="reaction ID" value="UER00115"/>
</dbReference>
<dbReference type="GO" id="GO:0044205">
    <property type="term" value="P:'de novo' UMP biosynthetic process"/>
    <property type="evidence" value="ECO:0007669"/>
    <property type="project" value="UniProtKB-UniRule"/>
</dbReference>
<dbReference type="PROSITE" id="PS51273">
    <property type="entry name" value="GATASE_TYPE_1"/>
    <property type="match status" value="1"/>
</dbReference>
<comment type="catalytic activity">
    <reaction evidence="10 11">
        <text>L-glutamine + H2O = L-glutamate + NH4(+)</text>
        <dbReference type="Rhea" id="RHEA:15889"/>
        <dbReference type="ChEBI" id="CHEBI:15377"/>
        <dbReference type="ChEBI" id="CHEBI:28938"/>
        <dbReference type="ChEBI" id="CHEBI:29985"/>
        <dbReference type="ChEBI" id="CHEBI:58359"/>
    </reaction>
</comment>
<dbReference type="NCBIfam" id="TIGR01368">
    <property type="entry name" value="CPSaseIIsmall"/>
    <property type="match status" value="1"/>
</dbReference>
<feature type="binding site" evidence="11">
    <location>
        <position position="289"/>
    </location>
    <ligand>
        <name>L-glutamine</name>
        <dbReference type="ChEBI" id="CHEBI:58359"/>
    </ligand>
</feature>
<dbReference type="CDD" id="cd01744">
    <property type="entry name" value="GATase1_CPSase"/>
    <property type="match status" value="1"/>
</dbReference>
<dbReference type="InterPro" id="IPR035686">
    <property type="entry name" value="CPSase_GATase1"/>
</dbReference>
<dbReference type="PATRIC" id="fig|1007676.4.peg.1366"/>
<feature type="region of interest" description="CPSase" evidence="11">
    <location>
        <begin position="1"/>
        <end position="168"/>
    </location>
</feature>
<dbReference type="NCBIfam" id="NF009475">
    <property type="entry name" value="PRK12838.1"/>
    <property type="match status" value="1"/>
</dbReference>
<dbReference type="OrthoDB" id="9804328at2"/>
<dbReference type="FunFam" id="3.50.30.20:FF:000001">
    <property type="entry name" value="Carbamoyl-phosphate synthase small chain"/>
    <property type="match status" value="1"/>
</dbReference>
<dbReference type="InterPro" id="IPR050472">
    <property type="entry name" value="Anth_synth/Amidotransfase"/>
</dbReference>
<keyword evidence="4 11" id="KW-0436">Ligase</keyword>
<keyword evidence="11" id="KW-0055">Arginine biosynthesis</keyword>
<feature type="active site" description="Nucleophile" evidence="11">
    <location>
        <position position="244"/>
    </location>
</feature>
<dbReference type="GO" id="GO:0004359">
    <property type="term" value="F:glutaminase activity"/>
    <property type="evidence" value="ECO:0007669"/>
    <property type="project" value="RHEA"/>
</dbReference>
<protein>
    <recommendedName>
        <fullName evidence="11">Carbamoyl phosphate synthase small chain</fullName>
        <ecNumber evidence="11">6.3.5.5</ecNumber>
    </recommendedName>
    <alternativeName>
        <fullName evidence="11">Carbamoyl phosphate synthetase glutamine chain</fullName>
    </alternativeName>
</protein>
<dbReference type="Gene3D" id="3.40.50.880">
    <property type="match status" value="1"/>
</dbReference>
<dbReference type="KEGG" id="lgn:ABM34_06845"/>
<dbReference type="PRINTS" id="PR00097">
    <property type="entry name" value="ANTSNTHASEII"/>
</dbReference>
<comment type="catalytic activity">
    <reaction evidence="9 11">
        <text>hydrogencarbonate + L-glutamine + 2 ATP + H2O = carbamoyl phosphate + L-glutamate + 2 ADP + phosphate + 2 H(+)</text>
        <dbReference type="Rhea" id="RHEA:18633"/>
        <dbReference type="ChEBI" id="CHEBI:15377"/>
        <dbReference type="ChEBI" id="CHEBI:15378"/>
        <dbReference type="ChEBI" id="CHEBI:17544"/>
        <dbReference type="ChEBI" id="CHEBI:29985"/>
        <dbReference type="ChEBI" id="CHEBI:30616"/>
        <dbReference type="ChEBI" id="CHEBI:43474"/>
        <dbReference type="ChEBI" id="CHEBI:58228"/>
        <dbReference type="ChEBI" id="CHEBI:58359"/>
        <dbReference type="ChEBI" id="CHEBI:456216"/>
        <dbReference type="EC" id="6.3.5.5"/>
    </reaction>
</comment>
<dbReference type="PANTHER" id="PTHR43418:SF7">
    <property type="entry name" value="CARBAMOYL-PHOSPHATE SYNTHASE SMALL CHAIN"/>
    <property type="match status" value="1"/>
</dbReference>
<dbReference type="FunFam" id="3.40.50.880:FF:000029">
    <property type="entry name" value="Carbamoyl-phosphate synthase small chain"/>
    <property type="match status" value="1"/>
</dbReference>
<feature type="active site" evidence="11">
    <location>
        <position position="331"/>
    </location>
</feature>
<keyword evidence="8 11" id="KW-0665">Pyrimidine biosynthesis</keyword>
<dbReference type="InterPro" id="IPR036480">
    <property type="entry name" value="CarbP_synth_ssu_N_sf"/>
</dbReference>
<sequence>MKRYLVLEDGNIYPGQAFGAETAAVGELVFSTGMSGYQESITDQSYNGEILMFTFPLIGNYGINRDDYESITPTCKGIVVHELARRANNWRMDLSLDEYLQESGIPGISGVDTRAVTRHIRAKGALKATIVDEVTENTVKDLQNTELPTNQIAQSTTPSAYLVPTHGRKVVLIDYGLKHSILRELSDRHCNLMVLPADATAQQVLDQDPDGVMLTNGPGNPKSVPATLEMIREVEKYVPVFGICMGHQLFALANGADTFKMKFGHRGFNHPVRDLTTGRIDFTSQNHGYAVDRNSLDGTQLEVTHEEINDKTVEGLRHKIYPAFSVQYHPDAAPGPHDADYLFDRFMKLIDDNKAKGTITYDQKN</sequence>
<dbReference type="Gene3D" id="3.50.30.20">
    <property type="entry name" value="Carbamoyl-phosphate synthase small subunit, N-terminal domain"/>
    <property type="match status" value="1"/>
</dbReference>
<gene>
    <name evidence="11" type="primary">carA</name>
    <name evidence="13" type="ORF">ABM34_06845</name>
</gene>
<dbReference type="Pfam" id="PF00117">
    <property type="entry name" value="GATase"/>
    <property type="match status" value="1"/>
</dbReference>
<feature type="active site" evidence="11">
    <location>
        <position position="329"/>
    </location>
</feature>
<dbReference type="SMART" id="SM01097">
    <property type="entry name" value="CPSase_sm_chain"/>
    <property type="match status" value="1"/>
</dbReference>
<dbReference type="GO" id="GO:0004088">
    <property type="term" value="F:carbamoyl-phosphate synthase (glutamine-hydrolyzing) activity"/>
    <property type="evidence" value="ECO:0007669"/>
    <property type="project" value="UniProtKB-UniRule"/>
</dbReference>
<feature type="binding site" evidence="11">
    <location>
        <position position="245"/>
    </location>
    <ligand>
        <name>L-glutamine</name>
        <dbReference type="ChEBI" id="CHEBI:58359"/>
    </ligand>
</feature>
<accession>A0A0H4QKN6</accession>
<dbReference type="EC" id="6.3.5.5" evidence="11"/>
<organism evidence="13 14">
    <name type="scientific">Companilactobacillus ginsenosidimutans</name>
    <dbReference type="NCBI Taxonomy" id="1007676"/>
    <lineage>
        <taxon>Bacteria</taxon>
        <taxon>Bacillati</taxon>
        <taxon>Bacillota</taxon>
        <taxon>Bacilli</taxon>
        <taxon>Lactobacillales</taxon>
        <taxon>Lactobacillaceae</taxon>
        <taxon>Companilactobacillus</taxon>
    </lineage>
</organism>